<feature type="region of interest" description="Disordered" evidence="1">
    <location>
        <begin position="894"/>
        <end position="919"/>
    </location>
</feature>
<feature type="region of interest" description="Disordered" evidence="1">
    <location>
        <begin position="1427"/>
        <end position="1450"/>
    </location>
</feature>
<dbReference type="InParanoid" id="A0A6P8PBH1"/>
<feature type="region of interest" description="Disordered" evidence="1">
    <location>
        <begin position="1"/>
        <end position="484"/>
    </location>
</feature>
<dbReference type="KEGG" id="gsh:117350718"/>
<feature type="compositionally biased region" description="Basic and acidic residues" evidence="1">
    <location>
        <begin position="660"/>
        <end position="673"/>
    </location>
</feature>
<feature type="compositionally biased region" description="Basic and acidic residues" evidence="1">
    <location>
        <begin position="766"/>
        <end position="780"/>
    </location>
</feature>
<accession>A0A6P8PBH1</accession>
<feature type="compositionally biased region" description="Basic and acidic residues" evidence="1">
    <location>
        <begin position="308"/>
        <end position="319"/>
    </location>
</feature>
<feature type="compositionally biased region" description="Polar residues" evidence="1">
    <location>
        <begin position="227"/>
        <end position="244"/>
    </location>
</feature>
<reference evidence="3" key="1">
    <citation type="submission" date="2025-08" db="UniProtKB">
        <authorList>
            <consortium name="RefSeq"/>
        </authorList>
    </citation>
    <scope>IDENTIFICATION</scope>
</reference>
<feature type="compositionally biased region" description="Polar residues" evidence="1">
    <location>
        <begin position="940"/>
        <end position="950"/>
    </location>
</feature>
<feature type="compositionally biased region" description="Polar residues" evidence="1">
    <location>
        <begin position="1020"/>
        <end position="1045"/>
    </location>
</feature>
<feature type="compositionally biased region" description="Polar residues" evidence="1">
    <location>
        <begin position="407"/>
        <end position="418"/>
    </location>
</feature>
<dbReference type="GeneID" id="117350718"/>
<gene>
    <name evidence="3" type="primary">LOC117350718</name>
</gene>
<feature type="region of interest" description="Disordered" evidence="1">
    <location>
        <begin position="506"/>
        <end position="525"/>
    </location>
</feature>
<evidence type="ECO:0000313" key="2">
    <source>
        <dbReference type="Proteomes" id="UP000515159"/>
    </source>
</evidence>
<feature type="compositionally biased region" description="Basic and acidic residues" evidence="1">
    <location>
        <begin position="690"/>
        <end position="717"/>
    </location>
</feature>
<feature type="compositionally biased region" description="Acidic residues" evidence="1">
    <location>
        <begin position="718"/>
        <end position="727"/>
    </location>
</feature>
<feature type="compositionally biased region" description="Basic and acidic residues" evidence="1">
    <location>
        <begin position="515"/>
        <end position="525"/>
    </location>
</feature>
<feature type="region of interest" description="Disordered" evidence="1">
    <location>
        <begin position="621"/>
        <end position="785"/>
    </location>
</feature>
<feature type="compositionally biased region" description="Polar residues" evidence="1">
    <location>
        <begin position="1322"/>
        <end position="1333"/>
    </location>
</feature>
<evidence type="ECO:0000313" key="3">
    <source>
        <dbReference type="RefSeq" id="XP_033781129.1"/>
    </source>
</evidence>
<dbReference type="RefSeq" id="XP_033781129.1">
    <property type="nucleotide sequence ID" value="XM_033925238.1"/>
</dbReference>
<organism evidence="2 3">
    <name type="scientific">Geotrypetes seraphini</name>
    <name type="common">Gaboon caecilian</name>
    <name type="synonym">Caecilia seraphini</name>
    <dbReference type="NCBI Taxonomy" id="260995"/>
    <lineage>
        <taxon>Eukaryota</taxon>
        <taxon>Metazoa</taxon>
        <taxon>Chordata</taxon>
        <taxon>Craniata</taxon>
        <taxon>Vertebrata</taxon>
        <taxon>Euteleostomi</taxon>
        <taxon>Amphibia</taxon>
        <taxon>Gymnophiona</taxon>
        <taxon>Geotrypetes</taxon>
    </lineage>
</organism>
<feature type="compositionally biased region" description="Low complexity" evidence="1">
    <location>
        <begin position="320"/>
        <end position="330"/>
    </location>
</feature>
<feature type="compositionally biased region" description="Polar residues" evidence="1">
    <location>
        <begin position="1156"/>
        <end position="1168"/>
    </location>
</feature>
<feature type="compositionally biased region" description="Low complexity" evidence="1">
    <location>
        <begin position="260"/>
        <end position="277"/>
    </location>
</feature>
<feature type="region of interest" description="Disordered" evidence="1">
    <location>
        <begin position="937"/>
        <end position="959"/>
    </location>
</feature>
<feature type="compositionally biased region" description="Polar residues" evidence="1">
    <location>
        <begin position="198"/>
        <end position="210"/>
    </location>
</feature>
<dbReference type="Proteomes" id="UP000515159">
    <property type="component" value="Chromosome 16"/>
</dbReference>
<protein>
    <submittedName>
        <fullName evidence="3">Titin homolog</fullName>
    </submittedName>
</protein>
<keyword evidence="2" id="KW-1185">Reference proteome</keyword>
<feature type="compositionally biased region" description="Polar residues" evidence="1">
    <location>
        <begin position="894"/>
        <end position="907"/>
    </location>
</feature>
<name>A0A6P8PBH1_GEOSA</name>
<feature type="region of interest" description="Disordered" evidence="1">
    <location>
        <begin position="532"/>
        <end position="597"/>
    </location>
</feature>
<proteinExistence type="predicted"/>
<feature type="region of interest" description="Disordered" evidence="1">
    <location>
        <begin position="1154"/>
        <end position="1359"/>
    </location>
</feature>
<feature type="compositionally biased region" description="Basic and acidic residues" evidence="1">
    <location>
        <begin position="460"/>
        <end position="474"/>
    </location>
</feature>
<feature type="region of interest" description="Disordered" evidence="1">
    <location>
        <begin position="1006"/>
        <end position="1047"/>
    </location>
</feature>
<evidence type="ECO:0000256" key="1">
    <source>
        <dbReference type="SAM" id="MobiDB-lite"/>
    </source>
</evidence>
<feature type="compositionally biased region" description="Basic and acidic residues" evidence="1">
    <location>
        <begin position="351"/>
        <end position="365"/>
    </location>
</feature>
<sequence>MDATSCQEPVSVPAGPSEMTSDNPSPGGASPTEAAIPGNGVNGPVKGKVATAIPKLPKNSPREPRRVAQSSGLERQTVPHSRPAPGSRDSSRALGISSIRKANGPEKGSPKVGLRGSPGAKPTDRLTGSSSPANGVKPLEKKCGMGQGSQSPPKPTGRLTSGRSTPVDGIKPLVKKSGTSQGSQSPPKPTGRLAGGSNPVNGIKSQGSQSPPKPARKPIVRPVVGASKQSTVSKPMVESPTSAKQAVPKPERPATTKPLSRPSSSTGPPSSGRPSTPARVPLTERSLAAKPKVLATSSAQGAALPPRKATDHLTKKDAIKPSSPVKSSSPAPIPNKTVALRIANQKTAKTVNHDRRPEQKSEAKPKGHVVASTPKASDKVKPGVAVSPVPKTPPPKPGSVTKSTTPRATAQKTPSTASHRAAKPGSGKTSPKKQIVYSLEPVPVPRKRPPNLDSPLEQSIKSEQDEKTEVEKAELPCSPLLLPQPSPVVEQQSVINTEKILDGETQVSVQPLKAPKVEDSTTREEILPCNKTERPEAQQAAIQTKAPDSMKENPAETEVIMPVSAEQPHVTAEGKWPLPLRDSTSESQEITSDPVFPLQPCFTTEKAPSLVLEQALSCTESTVTKPKLTLLSSKPPDTVSGDTGKTPEVLSPQVYAESSYSREDQQSMVHEVKSVQSAKKVGEQLLPTDTLKEKSPPSLVKEEFSQHSEKERVRTDDITLDLEDLEDVSQKTTQQHSPFLSEKANPAQHVQPLPSQQEMEQTDEELMPKKPGDAQEKTVKTTDQMSGLNWEEPFIKYNKPVEAQLKDECVGMDIKTLKGFSPEELLNGAGDLLKEETHSKNMEGPTRTPEVVIVQEDDLAVLDRAETQTELREIENASFQEQLHELASPALATPETTKSQLWSANQNDDAELSKEEIPMSTKVSQDFMDENKIPFHLSDQKLQSNQSTSMLPGKSDDTTVNAKGREVLVSGVCKFGSDIEVIPLKGGLVPIGFESFIDAENKLEEPQHQVKEDTGDSVGSKFTSSGNEQNTIPLEASQPSVSKPTNKLVDGHGDVADLSHTEHITEGFPEVTSQTESSVTRSVAEEQAKNSIHLLESTPFPDKPELPALKGLVKGHMVDCKDDPLDPETQNLIAKPQSLLLKTAKVFTAADKTNEDASSCNLEQNQKPEVNPPQSESPEKVSSKSSTLSGPDLAGKSSSETSTPEELRDYDSSSGVESRSDDKLGGSVEQPFAPTQQMISPLEDLPADLDLGIHMEKGDDEAETLPADEIMGDPPTELTISSSEEEHFEPEGDGDLLLKDSKCSTLQSTDNSLDKSKPIVSLASSLSKPSTLHSVEESEDLGSGDAGTETPASTNSAESYDVFDSAFQLHSTDSCGKSPGVSSLSSEEHLLDGGRDQFMKGPQGEIGICLGPCSMGKERNQLVETQDNDSGSLFPHEASSPEPPGWKQEIVGGFRTDWNQQLEASPPKDGENQMGDSPMWMPVPVPLADFGQKNIEYTVMPDLMPPAYGAQATEALRTAPCAKTDNVPTGNV</sequence>
<dbReference type="OrthoDB" id="8951351at2759"/>
<feature type="compositionally biased region" description="Low complexity" evidence="1">
    <location>
        <begin position="37"/>
        <end position="49"/>
    </location>
</feature>